<feature type="domain" description="Glycosyl transferase family 1" evidence="1">
    <location>
        <begin position="56"/>
        <end position="241"/>
    </location>
</feature>
<dbReference type="Gene3D" id="3.40.50.2000">
    <property type="entry name" value="Glycogen Phosphorylase B"/>
    <property type="match status" value="2"/>
</dbReference>
<dbReference type="AlphaFoldDB" id="A0A1F4WMN6"/>
<organism evidence="2 3">
    <name type="scientific">candidate division WWE3 bacterium RIFOXYC1_FULL_39_7</name>
    <dbReference type="NCBI Taxonomy" id="1802643"/>
    <lineage>
        <taxon>Bacteria</taxon>
        <taxon>Katanobacteria</taxon>
    </lineage>
</organism>
<accession>A0A1F4WMN6</accession>
<dbReference type="CDD" id="cd03801">
    <property type="entry name" value="GT4_PimA-like"/>
    <property type="match status" value="1"/>
</dbReference>
<comment type="caution">
    <text evidence="2">The sequence shown here is derived from an EMBL/GenBank/DDBJ whole genome shotgun (WGS) entry which is preliminary data.</text>
</comment>
<dbReference type="EMBL" id="MEWA01000001">
    <property type="protein sequence ID" value="OGC70715.1"/>
    <property type="molecule type" value="Genomic_DNA"/>
</dbReference>
<evidence type="ECO:0000313" key="2">
    <source>
        <dbReference type="EMBL" id="OGC70715.1"/>
    </source>
</evidence>
<reference evidence="2 3" key="1">
    <citation type="journal article" date="2016" name="Nat. Commun.">
        <title>Thousands of microbial genomes shed light on interconnected biogeochemical processes in an aquifer system.</title>
        <authorList>
            <person name="Anantharaman K."/>
            <person name="Brown C.T."/>
            <person name="Hug L.A."/>
            <person name="Sharon I."/>
            <person name="Castelle C.J."/>
            <person name="Probst A.J."/>
            <person name="Thomas B.C."/>
            <person name="Singh A."/>
            <person name="Wilkins M.J."/>
            <person name="Karaoz U."/>
            <person name="Brodie E.L."/>
            <person name="Williams K.H."/>
            <person name="Hubbard S.S."/>
            <person name="Banfield J.F."/>
        </authorList>
    </citation>
    <scope>NUCLEOTIDE SEQUENCE [LARGE SCALE GENOMIC DNA]</scope>
</reference>
<dbReference type="InterPro" id="IPR050194">
    <property type="entry name" value="Glycosyltransferase_grp1"/>
</dbReference>
<proteinExistence type="predicted"/>
<dbReference type="Proteomes" id="UP000179113">
    <property type="component" value="Unassembled WGS sequence"/>
</dbReference>
<sequence length="262" mass="29093">MLTKSLFSKFNTYVAINENLVRDYVDLGIKTNQISYIPNGVDTNFFCPPARSEKLFLRNKFGIPENALVIVFSGRLVKEKGIDTLVEAFRNINREFPNTFLLIVGGVNPDPSRVSSESMLADFKNKAWATDPISATKKASKLGITNIKFTWSVANVSDYLKTSDIFVLPSFTEGLSNSLLEGMATGLAVVASNIPSVVPVIKNFENGLLFEAGNVDELTDRLRIFILSKKLSKLMGKRARELILERYSIEKTVDGYISVFTG</sequence>
<gene>
    <name evidence="2" type="ORF">A2415_03695</name>
</gene>
<dbReference type="InterPro" id="IPR001296">
    <property type="entry name" value="Glyco_trans_1"/>
</dbReference>
<protein>
    <recommendedName>
        <fullName evidence="1">Glycosyl transferase family 1 domain-containing protein</fullName>
    </recommendedName>
</protein>
<dbReference type="Pfam" id="PF00534">
    <property type="entry name" value="Glycos_transf_1"/>
    <property type="match status" value="1"/>
</dbReference>
<dbReference type="PANTHER" id="PTHR45947">
    <property type="entry name" value="SULFOQUINOVOSYL TRANSFERASE SQD2"/>
    <property type="match status" value="1"/>
</dbReference>
<dbReference type="GO" id="GO:0016757">
    <property type="term" value="F:glycosyltransferase activity"/>
    <property type="evidence" value="ECO:0007669"/>
    <property type="project" value="InterPro"/>
</dbReference>
<dbReference type="PANTHER" id="PTHR45947:SF11">
    <property type="entry name" value="SLR1508 PROTEIN"/>
    <property type="match status" value="1"/>
</dbReference>
<name>A0A1F4WMN6_UNCKA</name>
<evidence type="ECO:0000259" key="1">
    <source>
        <dbReference type="Pfam" id="PF00534"/>
    </source>
</evidence>
<dbReference type="SUPFAM" id="SSF53756">
    <property type="entry name" value="UDP-Glycosyltransferase/glycogen phosphorylase"/>
    <property type="match status" value="1"/>
</dbReference>
<evidence type="ECO:0000313" key="3">
    <source>
        <dbReference type="Proteomes" id="UP000179113"/>
    </source>
</evidence>